<dbReference type="SUPFAM" id="SSF143011">
    <property type="entry name" value="RelE-like"/>
    <property type="match status" value="1"/>
</dbReference>
<organism evidence="3 4">
    <name type="scientific">Candidatus Falkowbacteria bacterium GW2011_GWE1_38_31</name>
    <dbReference type="NCBI Taxonomy" id="1618638"/>
    <lineage>
        <taxon>Bacteria</taxon>
        <taxon>Candidatus Falkowiibacteriota</taxon>
    </lineage>
</organism>
<evidence type="ECO:0000313" key="3">
    <source>
        <dbReference type="EMBL" id="KKQ70169.1"/>
    </source>
</evidence>
<dbReference type="GO" id="GO:0006415">
    <property type="term" value="P:translational termination"/>
    <property type="evidence" value="ECO:0007669"/>
    <property type="project" value="TreeGrafter"/>
</dbReference>
<dbReference type="EMBL" id="LBUU01000006">
    <property type="protein sequence ID" value="KKQ70169.1"/>
    <property type="molecule type" value="Genomic_DNA"/>
</dbReference>
<dbReference type="GO" id="GO:0006402">
    <property type="term" value="P:mRNA catabolic process"/>
    <property type="evidence" value="ECO:0007669"/>
    <property type="project" value="TreeGrafter"/>
</dbReference>
<dbReference type="NCBIfam" id="TIGR02385">
    <property type="entry name" value="RelE_StbE"/>
    <property type="match status" value="1"/>
</dbReference>
<feature type="active site" description="Proton donor" evidence="2">
    <location>
        <position position="84"/>
    </location>
</feature>
<proteinExistence type="predicted"/>
<dbReference type="Proteomes" id="UP000034022">
    <property type="component" value="Unassembled WGS sequence"/>
</dbReference>
<dbReference type="PANTHER" id="PTHR40588">
    <property type="entry name" value="MRNA INTERFERASE TOXIN YAFQ"/>
    <property type="match status" value="1"/>
</dbReference>
<reference evidence="3 4" key="1">
    <citation type="journal article" date="2015" name="Nature">
        <title>rRNA introns, odd ribosomes, and small enigmatic genomes across a large radiation of phyla.</title>
        <authorList>
            <person name="Brown C.T."/>
            <person name="Hug L.A."/>
            <person name="Thomas B.C."/>
            <person name="Sharon I."/>
            <person name="Castelle C.J."/>
            <person name="Singh A."/>
            <person name="Wilkins M.J."/>
            <person name="Williams K.H."/>
            <person name="Banfield J.F."/>
        </authorList>
    </citation>
    <scope>NUCLEOTIDE SEQUENCE [LARGE SCALE GENOMIC DNA]</scope>
</reference>
<dbReference type="InterPro" id="IPR035093">
    <property type="entry name" value="RelE/ParE_toxin_dom_sf"/>
</dbReference>
<evidence type="ECO:0000256" key="1">
    <source>
        <dbReference type="ARBA" id="ARBA00022649"/>
    </source>
</evidence>
<dbReference type="GO" id="GO:0004521">
    <property type="term" value="F:RNA endonuclease activity"/>
    <property type="evidence" value="ECO:0007669"/>
    <property type="project" value="TreeGrafter"/>
</dbReference>
<dbReference type="PANTHER" id="PTHR40588:SF1">
    <property type="entry name" value="MRNA INTERFERASE TOXIN YAFQ"/>
    <property type="match status" value="1"/>
</dbReference>
<dbReference type="InterPro" id="IPR007712">
    <property type="entry name" value="RelE/ParE_toxin"/>
</dbReference>
<gene>
    <name evidence="3" type="ORF">US91_C0006G0006</name>
</gene>
<keyword evidence="1" id="KW-1277">Toxin-antitoxin system</keyword>
<dbReference type="Pfam" id="PF15738">
    <property type="entry name" value="YafQ_toxin"/>
    <property type="match status" value="1"/>
</dbReference>
<accession>A0A0G0M936</accession>
<dbReference type="AlphaFoldDB" id="A0A0G0M936"/>
<evidence type="ECO:0000256" key="2">
    <source>
        <dbReference type="PIRSR" id="PIRSR006156-1"/>
    </source>
</evidence>
<dbReference type="PATRIC" id="fig|1618638.3.peg.701"/>
<name>A0A0G0M936_9BACT</name>
<evidence type="ECO:0000313" key="4">
    <source>
        <dbReference type="Proteomes" id="UP000034022"/>
    </source>
</evidence>
<comment type="caution">
    <text evidence="3">The sequence shown here is derived from an EMBL/GenBank/DDBJ whole genome shotgun (WGS) entry which is preliminary data.</text>
</comment>
<sequence length="89" mass="10587">MLKACFHKQFKKDLKHCKKIGHNIELIKEVIELLISEKHLDKKFRLHKLAGVYVGRHECHIAPDWLLIFKLEKNIIIFERTGSHSNLFK</sequence>
<protein>
    <submittedName>
        <fullName evidence="3">Addiction module toxin, RelE/StbE family</fullName>
    </submittedName>
</protein>
<dbReference type="Gene3D" id="3.30.2310.20">
    <property type="entry name" value="RelE-like"/>
    <property type="match status" value="1"/>
</dbReference>
<dbReference type="InterPro" id="IPR004386">
    <property type="entry name" value="Toxin_YafQ-like"/>
</dbReference>
<dbReference type="PIRSF" id="PIRSF006156">
    <property type="entry name" value="YafQ"/>
    <property type="match status" value="1"/>
</dbReference>